<reference evidence="1" key="1">
    <citation type="submission" date="2023-02" db="EMBL/GenBank/DDBJ databases">
        <title>Nocardiopsis ansamitocini NBRC 112285.</title>
        <authorList>
            <person name="Ichikawa N."/>
            <person name="Sato H."/>
            <person name="Tonouchi N."/>
        </authorList>
    </citation>
    <scope>NUCLEOTIDE SEQUENCE</scope>
    <source>
        <strain evidence="1">NBRC 112285</strain>
    </source>
</reference>
<name>A0A9W6P3R7_9ACTN</name>
<proteinExistence type="predicted"/>
<dbReference type="AlphaFoldDB" id="A0A9W6P3R7"/>
<organism evidence="1 2">
    <name type="scientific">Nocardiopsis ansamitocini</name>
    <dbReference type="NCBI Taxonomy" id="1670832"/>
    <lineage>
        <taxon>Bacteria</taxon>
        <taxon>Bacillati</taxon>
        <taxon>Actinomycetota</taxon>
        <taxon>Actinomycetes</taxon>
        <taxon>Streptosporangiales</taxon>
        <taxon>Nocardiopsidaceae</taxon>
        <taxon>Nocardiopsis</taxon>
    </lineage>
</organism>
<evidence type="ECO:0000313" key="1">
    <source>
        <dbReference type="EMBL" id="GLU46537.1"/>
    </source>
</evidence>
<gene>
    <name evidence="1" type="ORF">Nans01_08880</name>
</gene>
<keyword evidence="2" id="KW-1185">Reference proteome</keyword>
<comment type="caution">
    <text evidence="1">The sequence shown here is derived from an EMBL/GenBank/DDBJ whole genome shotgun (WGS) entry which is preliminary data.</text>
</comment>
<protein>
    <submittedName>
        <fullName evidence="1">Uncharacterized protein</fullName>
    </submittedName>
</protein>
<sequence>MPFSGSADARHEPLRHGFSRHDIDDLAALAASTAQWPGHLDWSTRAETAWSAIAEHLYARDEAPSRRDLVVAGWAAIGDHARRDNSFRGRAWGYGRGATPNFARFWTVSAGPSPGPENLVVERTALGQIWAALPQQHRRVLLALAQHHH</sequence>
<accession>A0A9W6P3R7</accession>
<evidence type="ECO:0000313" key="2">
    <source>
        <dbReference type="Proteomes" id="UP001165092"/>
    </source>
</evidence>
<dbReference type="EMBL" id="BSQG01000001">
    <property type="protein sequence ID" value="GLU46537.1"/>
    <property type="molecule type" value="Genomic_DNA"/>
</dbReference>
<dbReference type="Proteomes" id="UP001165092">
    <property type="component" value="Unassembled WGS sequence"/>
</dbReference>
<dbReference type="RefSeq" id="WP_285757382.1">
    <property type="nucleotide sequence ID" value="NZ_BSQG01000001.1"/>
</dbReference>